<dbReference type="PANTHER" id="PTHR40422:SF1">
    <property type="entry name" value="TRANSLATION MACHINERY-ASSOCIATED PROTEIN 17"/>
    <property type="match status" value="1"/>
</dbReference>
<feature type="region of interest" description="Disordered" evidence="1">
    <location>
        <begin position="134"/>
        <end position="158"/>
    </location>
</feature>
<dbReference type="GO" id="GO:0070682">
    <property type="term" value="P:proteasome regulatory particle assembly"/>
    <property type="evidence" value="ECO:0007669"/>
    <property type="project" value="InterPro"/>
</dbReference>
<feature type="compositionally biased region" description="Acidic residues" evidence="1">
    <location>
        <begin position="250"/>
        <end position="261"/>
    </location>
</feature>
<comment type="caution">
    <text evidence="2">The sequence shown here is derived from an EMBL/GenBank/DDBJ whole genome shotgun (WGS) entry which is preliminary data.</text>
</comment>
<name>A0AAN7HTL6_9PEZI</name>
<proteinExistence type="predicted"/>
<feature type="compositionally biased region" description="Basic and acidic residues" evidence="1">
    <location>
        <begin position="234"/>
        <end position="244"/>
    </location>
</feature>
<dbReference type="Proteomes" id="UP001303647">
    <property type="component" value="Unassembled WGS sequence"/>
</dbReference>
<dbReference type="PANTHER" id="PTHR40422">
    <property type="entry name" value="TRANSLATION MACHINERY-ASSOCIATED PROTEIN 17"/>
    <property type="match status" value="1"/>
</dbReference>
<feature type="region of interest" description="Disordered" evidence="1">
    <location>
        <begin position="213"/>
        <end position="261"/>
    </location>
</feature>
<organism evidence="2 3">
    <name type="scientific">Corynascus novoguineensis</name>
    <dbReference type="NCBI Taxonomy" id="1126955"/>
    <lineage>
        <taxon>Eukaryota</taxon>
        <taxon>Fungi</taxon>
        <taxon>Dikarya</taxon>
        <taxon>Ascomycota</taxon>
        <taxon>Pezizomycotina</taxon>
        <taxon>Sordariomycetes</taxon>
        <taxon>Sordariomycetidae</taxon>
        <taxon>Sordariales</taxon>
        <taxon>Chaetomiaceae</taxon>
        <taxon>Corynascus</taxon>
    </lineage>
</organism>
<feature type="region of interest" description="Disordered" evidence="1">
    <location>
        <begin position="48"/>
        <end position="88"/>
    </location>
</feature>
<dbReference type="AlphaFoldDB" id="A0AAN7HTL6"/>
<accession>A0AAN7HTL6</accession>
<protein>
    <recommendedName>
        <fullName evidence="4">Secondary alcohol dehydrogenase</fullName>
    </recommendedName>
</protein>
<keyword evidence="3" id="KW-1185">Reference proteome</keyword>
<evidence type="ECO:0000313" key="2">
    <source>
        <dbReference type="EMBL" id="KAK4250803.1"/>
    </source>
</evidence>
<reference evidence="2" key="2">
    <citation type="submission" date="2023-05" db="EMBL/GenBank/DDBJ databases">
        <authorList>
            <consortium name="Lawrence Berkeley National Laboratory"/>
            <person name="Steindorff A."/>
            <person name="Hensen N."/>
            <person name="Bonometti L."/>
            <person name="Westerberg I."/>
            <person name="Brannstrom I.O."/>
            <person name="Guillou S."/>
            <person name="Cros-Aarteil S."/>
            <person name="Calhoun S."/>
            <person name="Haridas S."/>
            <person name="Kuo A."/>
            <person name="Mondo S."/>
            <person name="Pangilinan J."/>
            <person name="Riley R."/>
            <person name="Labutti K."/>
            <person name="Andreopoulos B."/>
            <person name="Lipzen A."/>
            <person name="Chen C."/>
            <person name="Yanf M."/>
            <person name="Daum C."/>
            <person name="Ng V."/>
            <person name="Clum A."/>
            <person name="Ohm R."/>
            <person name="Martin F."/>
            <person name="Silar P."/>
            <person name="Natvig D."/>
            <person name="Lalanne C."/>
            <person name="Gautier V."/>
            <person name="Ament-Velasquez S.L."/>
            <person name="Kruys A."/>
            <person name="Hutchinson M.I."/>
            <person name="Powell A.J."/>
            <person name="Barry K."/>
            <person name="Miller A.N."/>
            <person name="Grigoriev I.V."/>
            <person name="Debuchy R."/>
            <person name="Gladieux P."/>
            <person name="Thoren M.H."/>
            <person name="Johannesson H."/>
        </authorList>
    </citation>
    <scope>NUCLEOTIDE SEQUENCE</scope>
    <source>
        <strain evidence="2">CBS 359.72</strain>
    </source>
</reference>
<gene>
    <name evidence="2" type="ORF">C7999DRAFT_11448</name>
</gene>
<sequence length="261" mass="27860">MSAESLPITPARFAAALKDLPLSSLHLKVLELRNSIAHLDYSNEQLRPFAEGTTTTHTTTATTTTTDSTEESASPTTGTGEPEARVGVPDQDCLDAIRENEVVIERMQERIRLVRAEVESRGLSWAEFQGADETRDAAANDADSPKVEGTRLEGAEREEGASRLVNGVGAGFNGTAAAASTPVTATATNGEGRSHSAWTDGTFQTGVIRDGVVHMNPDPARQPHAQQGGSLTDEELRRRVEEQMRGLGGDSEDDEEGGLHL</sequence>
<dbReference type="GO" id="GO:0030674">
    <property type="term" value="F:protein-macromolecule adaptor activity"/>
    <property type="evidence" value="ECO:0007669"/>
    <property type="project" value="TreeGrafter"/>
</dbReference>
<feature type="compositionally biased region" description="Low complexity" evidence="1">
    <location>
        <begin position="50"/>
        <end position="77"/>
    </location>
</feature>
<dbReference type="EMBL" id="MU857610">
    <property type="protein sequence ID" value="KAK4250803.1"/>
    <property type="molecule type" value="Genomic_DNA"/>
</dbReference>
<evidence type="ECO:0008006" key="4">
    <source>
        <dbReference type="Google" id="ProtNLM"/>
    </source>
</evidence>
<dbReference type="InterPro" id="IPR038966">
    <property type="entry name" value="TMA17"/>
</dbReference>
<reference evidence="2" key="1">
    <citation type="journal article" date="2023" name="Mol. Phylogenet. Evol.">
        <title>Genome-scale phylogeny and comparative genomics of the fungal order Sordariales.</title>
        <authorList>
            <person name="Hensen N."/>
            <person name="Bonometti L."/>
            <person name="Westerberg I."/>
            <person name="Brannstrom I.O."/>
            <person name="Guillou S."/>
            <person name="Cros-Aarteil S."/>
            <person name="Calhoun S."/>
            <person name="Haridas S."/>
            <person name="Kuo A."/>
            <person name="Mondo S."/>
            <person name="Pangilinan J."/>
            <person name="Riley R."/>
            <person name="LaButti K."/>
            <person name="Andreopoulos B."/>
            <person name="Lipzen A."/>
            <person name="Chen C."/>
            <person name="Yan M."/>
            <person name="Daum C."/>
            <person name="Ng V."/>
            <person name="Clum A."/>
            <person name="Steindorff A."/>
            <person name="Ohm R.A."/>
            <person name="Martin F."/>
            <person name="Silar P."/>
            <person name="Natvig D.O."/>
            <person name="Lalanne C."/>
            <person name="Gautier V."/>
            <person name="Ament-Velasquez S.L."/>
            <person name="Kruys A."/>
            <person name="Hutchinson M.I."/>
            <person name="Powell A.J."/>
            <person name="Barry K."/>
            <person name="Miller A.N."/>
            <person name="Grigoriev I.V."/>
            <person name="Debuchy R."/>
            <person name="Gladieux P."/>
            <person name="Hiltunen Thoren M."/>
            <person name="Johannesson H."/>
        </authorList>
    </citation>
    <scope>NUCLEOTIDE SEQUENCE</scope>
    <source>
        <strain evidence="2">CBS 359.72</strain>
    </source>
</reference>
<evidence type="ECO:0000256" key="1">
    <source>
        <dbReference type="SAM" id="MobiDB-lite"/>
    </source>
</evidence>
<evidence type="ECO:0000313" key="3">
    <source>
        <dbReference type="Proteomes" id="UP001303647"/>
    </source>
</evidence>